<protein>
    <submittedName>
        <fullName evidence="3">(Atlantic silverside) hypothetical protein</fullName>
    </submittedName>
</protein>
<evidence type="ECO:0000259" key="2">
    <source>
        <dbReference type="Pfam" id="PF25818"/>
    </source>
</evidence>
<dbReference type="GO" id="GO:0007605">
    <property type="term" value="P:sensory perception of sound"/>
    <property type="evidence" value="ECO:0007669"/>
    <property type="project" value="InterPro"/>
</dbReference>
<feature type="compositionally biased region" description="Acidic residues" evidence="1">
    <location>
        <begin position="151"/>
        <end position="174"/>
    </location>
</feature>
<dbReference type="Proteomes" id="UP000677803">
    <property type="component" value="Unassembled WGS sequence"/>
</dbReference>
<name>A0A8S4AGN6_9TELE</name>
<dbReference type="Pfam" id="PF25818">
    <property type="entry name" value="MTRES1_C"/>
    <property type="match status" value="1"/>
</dbReference>
<dbReference type="OrthoDB" id="423313at2759"/>
<evidence type="ECO:0000313" key="4">
    <source>
        <dbReference type="Proteomes" id="UP000677803"/>
    </source>
</evidence>
<proteinExistence type="predicted"/>
<sequence>MEDGKTVRFRVASAHSGRVLAEVFKDQRAWEISAPASRGSGGGEQEEEERDESPGSPPPTPSEANRHLDGLRGGGEGLEETDDLLLYASRKREKLFSNKRINICSQNGTVRGVRNKVGAGQVLFNSLSSVYSLIVDIRNKSKKRSAYGSNQEEEEEEKEEERDPEASDHEEEDPGQPKDYKDLDKHVQSFRYDVIVKAGLDVARKLNCQVAIKNIPKTGSICQVLVQLPHVFQLFPADSLMDQDAR</sequence>
<dbReference type="AlphaFoldDB" id="A0A8S4AGN6"/>
<dbReference type="InterPro" id="IPR057896">
    <property type="entry name" value="MTRES1_C"/>
</dbReference>
<evidence type="ECO:0000256" key="1">
    <source>
        <dbReference type="SAM" id="MobiDB-lite"/>
    </source>
</evidence>
<dbReference type="PANTHER" id="PTHR46990">
    <property type="entry name" value="GLUTAREDOXIN DOMAIN-CONTAINING CYSTEINE-RICH PROTEIN 1"/>
    <property type="match status" value="1"/>
</dbReference>
<organism evidence="3 4">
    <name type="scientific">Menidia menidia</name>
    <name type="common">Atlantic silverside</name>
    <dbReference type="NCBI Taxonomy" id="238744"/>
    <lineage>
        <taxon>Eukaryota</taxon>
        <taxon>Metazoa</taxon>
        <taxon>Chordata</taxon>
        <taxon>Craniata</taxon>
        <taxon>Vertebrata</taxon>
        <taxon>Euteleostomi</taxon>
        <taxon>Actinopterygii</taxon>
        <taxon>Neopterygii</taxon>
        <taxon>Teleostei</taxon>
        <taxon>Neoteleostei</taxon>
        <taxon>Acanthomorphata</taxon>
        <taxon>Ovalentaria</taxon>
        <taxon>Atherinomorphae</taxon>
        <taxon>Atheriniformes</taxon>
        <taxon>Atherinopsidae</taxon>
        <taxon>Menidiinae</taxon>
        <taxon>Menidia</taxon>
    </lineage>
</organism>
<dbReference type="EMBL" id="CAJRST010002224">
    <property type="protein sequence ID" value="CAG5866140.1"/>
    <property type="molecule type" value="Genomic_DNA"/>
</dbReference>
<comment type="caution">
    <text evidence="3">The sequence shown here is derived from an EMBL/GenBank/DDBJ whole genome shotgun (WGS) entry which is preliminary data.</text>
</comment>
<keyword evidence="4" id="KW-1185">Reference proteome</keyword>
<dbReference type="InterPro" id="IPR042797">
    <property type="entry name" value="GRXCR1"/>
</dbReference>
<feature type="region of interest" description="Disordered" evidence="1">
    <location>
        <begin position="142"/>
        <end position="182"/>
    </location>
</feature>
<feature type="domain" description="Mitochondrial transcription rescue factor 1 C-terminal" evidence="2">
    <location>
        <begin position="181"/>
        <end position="205"/>
    </location>
</feature>
<reference evidence="3" key="1">
    <citation type="submission" date="2021-05" db="EMBL/GenBank/DDBJ databases">
        <authorList>
            <person name="Tigano A."/>
        </authorList>
    </citation>
    <scope>NUCLEOTIDE SEQUENCE</scope>
</reference>
<evidence type="ECO:0000313" key="3">
    <source>
        <dbReference type="EMBL" id="CAG5866140.1"/>
    </source>
</evidence>
<dbReference type="PANTHER" id="PTHR46990:SF1">
    <property type="entry name" value="GLUTAREDOXIN DOMAIN-CONTAINING CYSTEINE-RICH PROTEIN 1"/>
    <property type="match status" value="1"/>
</dbReference>
<feature type="region of interest" description="Disordered" evidence="1">
    <location>
        <begin position="31"/>
        <end position="78"/>
    </location>
</feature>
<accession>A0A8S4AGN6</accession>
<gene>
    <name evidence="3" type="ORF">MMEN_LOCUS2889</name>
</gene>